<evidence type="ECO:0000313" key="4">
    <source>
        <dbReference type="Proteomes" id="UP000012960"/>
    </source>
</evidence>
<dbReference type="EMBL" id="HG996476">
    <property type="protein sequence ID" value="CAG1853741.1"/>
    <property type="molecule type" value="Genomic_DNA"/>
</dbReference>
<dbReference type="OMA" id="WHETEFY"/>
<dbReference type="Pfam" id="PF05691">
    <property type="entry name" value="Raffinose_syn"/>
    <property type="match status" value="1"/>
</dbReference>
<evidence type="ECO:0000313" key="3">
    <source>
        <dbReference type="EnsemblPlants" id="Ma10_p16750.1"/>
    </source>
</evidence>
<proteinExistence type="predicted"/>
<dbReference type="Proteomes" id="UP000012960">
    <property type="component" value="Unplaced"/>
</dbReference>
<organism evidence="3 4">
    <name type="scientific">Musa acuminata subsp. malaccensis</name>
    <name type="common">Wild banana</name>
    <name type="synonym">Musa malaccensis</name>
    <dbReference type="NCBI Taxonomy" id="214687"/>
    <lineage>
        <taxon>Eukaryota</taxon>
        <taxon>Viridiplantae</taxon>
        <taxon>Streptophyta</taxon>
        <taxon>Embryophyta</taxon>
        <taxon>Tracheophyta</taxon>
        <taxon>Spermatophyta</taxon>
        <taxon>Magnoliopsida</taxon>
        <taxon>Liliopsida</taxon>
        <taxon>Zingiberales</taxon>
        <taxon>Musaceae</taxon>
        <taxon>Musa</taxon>
    </lineage>
</organism>
<dbReference type="AlphaFoldDB" id="A0A804KX25"/>
<evidence type="ECO:0000313" key="2">
    <source>
        <dbReference type="EMBL" id="CAG1853741.1"/>
    </source>
</evidence>
<keyword evidence="1" id="KW-0119">Carbohydrate metabolism</keyword>
<protein>
    <submittedName>
        <fullName evidence="2">(wild Malaysian banana) hypothetical protein</fullName>
    </submittedName>
</protein>
<reference evidence="3" key="2">
    <citation type="submission" date="2021-05" db="UniProtKB">
        <authorList>
            <consortium name="EnsemblPlants"/>
        </authorList>
    </citation>
    <scope>IDENTIFICATION</scope>
    <source>
        <strain evidence="3">subsp. malaccensis</strain>
    </source>
</reference>
<dbReference type="InterPro" id="IPR008811">
    <property type="entry name" value="Glycosyl_hydrolases_36"/>
</dbReference>
<sequence>MPDVLLVYMAGKSLLRIWKVSKCFGVIGVLHCQGVGNWPMKEQRALILNAMPIPCSVSPSSIECIEEIAGKDWSGDCAVPAFDSGTLSKLQKRAAADVLLRILQFEIYIVSPINDYDEKVRFAPLGLIVMYNSGGDIVDLRSIISLSGCAIKIQARSPGRFRAYSSTWPVYCSVDNSEVELNYDPNNGLLSFHLSDAHCKNSFSYVRIKYLKFPRPSSDLS</sequence>
<dbReference type="EnsemblPlants" id="Ma10_t16750.1">
    <property type="protein sequence ID" value="Ma10_p16750.1"/>
    <property type="gene ID" value="Ma10_g16750"/>
</dbReference>
<accession>A0A804KX25</accession>
<reference evidence="2" key="1">
    <citation type="submission" date="2021-03" db="EMBL/GenBank/DDBJ databases">
        <authorList>
            <consortium name="Genoscope - CEA"/>
            <person name="William W."/>
        </authorList>
    </citation>
    <scope>NUCLEOTIDE SEQUENCE</scope>
    <source>
        <strain evidence="2">Doubled-haploid Pahang</strain>
    </source>
</reference>
<dbReference type="Gramene" id="Ma10_t16750.1">
    <property type="protein sequence ID" value="Ma10_p16750.1"/>
    <property type="gene ID" value="Ma10_g16750"/>
</dbReference>
<gene>
    <name evidence="2" type="ORF">GSMUA_319670.1</name>
</gene>
<evidence type="ECO:0000256" key="1">
    <source>
        <dbReference type="ARBA" id="ARBA00023277"/>
    </source>
</evidence>
<dbReference type="InParanoid" id="A0A804KX25"/>
<keyword evidence="4" id="KW-1185">Reference proteome</keyword>
<dbReference type="PANTHER" id="PTHR31268">
    <property type="match status" value="1"/>
</dbReference>
<name>A0A804KX25_MUSAM</name>
<dbReference type="PANTHER" id="PTHR31268:SF10">
    <property type="entry name" value="GALACTINOL--SUCROSE GALACTOSYLTRANSFERASE"/>
    <property type="match status" value="1"/>
</dbReference>